<reference evidence="2" key="1">
    <citation type="submission" date="2022-08" db="EMBL/GenBank/DDBJ databases">
        <title>Novel sulphate-reducing endosymbionts in the free-living metamonad Anaeramoeba.</title>
        <authorList>
            <person name="Jerlstrom-Hultqvist J."/>
            <person name="Cepicka I."/>
            <person name="Gallot-Lavallee L."/>
            <person name="Salas-Leiva D."/>
            <person name="Curtis B.A."/>
            <person name="Zahonova K."/>
            <person name="Pipaliya S."/>
            <person name="Dacks J."/>
            <person name="Roger A.J."/>
        </authorList>
    </citation>
    <scope>NUCLEOTIDE SEQUENCE</scope>
    <source>
        <strain evidence="2">Busselton2</strain>
    </source>
</reference>
<feature type="transmembrane region" description="Helical" evidence="1">
    <location>
        <begin position="185"/>
        <end position="209"/>
    </location>
</feature>
<feature type="transmembrane region" description="Helical" evidence="1">
    <location>
        <begin position="55"/>
        <end position="74"/>
    </location>
</feature>
<sequence length="304" mass="34979">MRFPKSIFYSFFILVGSCFSVSYLVKNDFPFLDTCHQDRFTATHNPFLPELSSRLVFMTAVTMAISFVLQIMLLKPKKEIKRFEYVKSTVFQFLIVYLNFTISYSILLIVKDLLGDETCNKKPNSISGHLHFFVYWIFALPLFFWRSSKHILIDHIEEEEVKKESFVQPKGLNSMIFANPGSQKGLLISTYLFLIVSSAVSCAKTYYGGYHSPRQMIYGSILALISQSICAVITNFQIKGLMLIGTFCYSTLLFIIMFLSRTIPRYTKIDLFILSFMLATLIVLMGTKKKTKSRTKVTPETKNK</sequence>
<keyword evidence="1" id="KW-1133">Transmembrane helix</keyword>
<feature type="transmembrane region" description="Helical" evidence="1">
    <location>
        <begin position="215"/>
        <end position="234"/>
    </location>
</feature>
<feature type="transmembrane region" description="Helical" evidence="1">
    <location>
        <begin position="7"/>
        <end position="25"/>
    </location>
</feature>
<feature type="transmembrane region" description="Helical" evidence="1">
    <location>
        <begin position="241"/>
        <end position="263"/>
    </location>
</feature>
<comment type="caution">
    <text evidence="2">The sequence shown here is derived from an EMBL/GenBank/DDBJ whole genome shotgun (WGS) entry which is preliminary data.</text>
</comment>
<name>A0AAV7YCW6_9EUKA</name>
<feature type="transmembrane region" description="Helical" evidence="1">
    <location>
        <begin position="126"/>
        <end position="145"/>
    </location>
</feature>
<feature type="transmembrane region" description="Helical" evidence="1">
    <location>
        <begin position="94"/>
        <end position="114"/>
    </location>
</feature>
<dbReference type="EMBL" id="JANTQA010000060">
    <property type="protein sequence ID" value="KAJ3427681.1"/>
    <property type="molecule type" value="Genomic_DNA"/>
</dbReference>
<evidence type="ECO:0000256" key="1">
    <source>
        <dbReference type="SAM" id="Phobius"/>
    </source>
</evidence>
<protein>
    <recommendedName>
        <fullName evidence="4">Phosphatidic acid phosphatase type 2/haloperoxidase domain-containing protein</fullName>
    </recommendedName>
</protein>
<dbReference type="Proteomes" id="UP001146793">
    <property type="component" value="Unassembled WGS sequence"/>
</dbReference>
<feature type="transmembrane region" description="Helical" evidence="1">
    <location>
        <begin position="269"/>
        <end position="287"/>
    </location>
</feature>
<keyword evidence="1" id="KW-0812">Transmembrane</keyword>
<dbReference type="PROSITE" id="PS51257">
    <property type="entry name" value="PROKAR_LIPOPROTEIN"/>
    <property type="match status" value="1"/>
</dbReference>
<dbReference type="AlphaFoldDB" id="A0AAV7YCW6"/>
<evidence type="ECO:0000313" key="3">
    <source>
        <dbReference type="Proteomes" id="UP001146793"/>
    </source>
</evidence>
<gene>
    <name evidence="2" type="ORF">M0812_25309</name>
</gene>
<proteinExistence type="predicted"/>
<organism evidence="2 3">
    <name type="scientific">Anaeramoeba flamelloides</name>
    <dbReference type="NCBI Taxonomy" id="1746091"/>
    <lineage>
        <taxon>Eukaryota</taxon>
        <taxon>Metamonada</taxon>
        <taxon>Anaeramoebidae</taxon>
        <taxon>Anaeramoeba</taxon>
    </lineage>
</organism>
<accession>A0AAV7YCW6</accession>
<keyword evidence="1" id="KW-0472">Membrane</keyword>
<evidence type="ECO:0008006" key="4">
    <source>
        <dbReference type="Google" id="ProtNLM"/>
    </source>
</evidence>
<evidence type="ECO:0000313" key="2">
    <source>
        <dbReference type="EMBL" id="KAJ3427681.1"/>
    </source>
</evidence>